<keyword evidence="1" id="KW-0812">Transmembrane</keyword>
<proteinExistence type="predicted"/>
<accession>A0A6J6JRH2</accession>
<dbReference type="EMBL" id="CAEZWB010000004">
    <property type="protein sequence ID" value="CAB4639586.1"/>
    <property type="molecule type" value="Genomic_DNA"/>
</dbReference>
<dbReference type="AlphaFoldDB" id="A0A6J6JRH2"/>
<name>A0A6J6JRH2_9ZZZZ</name>
<gene>
    <name evidence="2" type="ORF">UFOPK2166_00085</name>
</gene>
<feature type="transmembrane region" description="Helical" evidence="1">
    <location>
        <begin position="59"/>
        <end position="77"/>
    </location>
</feature>
<keyword evidence="1" id="KW-1133">Transmembrane helix</keyword>
<sequence length="92" mass="10161">MRNTPHVVAWQQTDVHALGLTEAQCSEAVQWVSADGKTNRSGHLAVAQLARDSGEWWRFVGYLIPLPVITQIGAMVYRKIANSRRCAVRSAG</sequence>
<keyword evidence="1" id="KW-0472">Membrane</keyword>
<organism evidence="2">
    <name type="scientific">freshwater metagenome</name>
    <dbReference type="NCBI Taxonomy" id="449393"/>
    <lineage>
        <taxon>unclassified sequences</taxon>
        <taxon>metagenomes</taxon>
        <taxon>ecological metagenomes</taxon>
    </lineage>
</organism>
<protein>
    <submittedName>
        <fullName evidence="2">Unannotated protein</fullName>
    </submittedName>
</protein>
<evidence type="ECO:0000256" key="1">
    <source>
        <dbReference type="SAM" id="Phobius"/>
    </source>
</evidence>
<reference evidence="2" key="1">
    <citation type="submission" date="2020-05" db="EMBL/GenBank/DDBJ databases">
        <authorList>
            <person name="Chiriac C."/>
            <person name="Salcher M."/>
            <person name="Ghai R."/>
            <person name="Kavagutti S V."/>
        </authorList>
    </citation>
    <scope>NUCLEOTIDE SEQUENCE</scope>
</reference>
<evidence type="ECO:0000313" key="2">
    <source>
        <dbReference type="EMBL" id="CAB4639586.1"/>
    </source>
</evidence>